<accession>A0ABV2DBB5</accession>
<dbReference type="RefSeq" id="WP_354459381.1">
    <property type="nucleotide sequence ID" value="NZ_JBEWSZ010000001.1"/>
</dbReference>
<comment type="caution">
    <text evidence="1">The sequence shown here is derived from an EMBL/GenBank/DDBJ whole genome shotgun (WGS) entry which is preliminary data.</text>
</comment>
<proteinExistence type="predicted"/>
<evidence type="ECO:0000313" key="2">
    <source>
        <dbReference type="Proteomes" id="UP001548832"/>
    </source>
</evidence>
<name>A0ABV2DBB5_9HYPH</name>
<sequence length="62" mass="7300">MAKMTDDQRAEKVIKKLQAAVAELKTVQSLFHSQRRELRQVVLEIEDQLKSIHSLWDEDDNH</sequence>
<gene>
    <name evidence="1" type="ORF">ABVQ20_10235</name>
</gene>
<protein>
    <submittedName>
        <fullName evidence="1">Uncharacterized protein</fullName>
    </submittedName>
</protein>
<dbReference type="Proteomes" id="UP001548832">
    <property type="component" value="Unassembled WGS sequence"/>
</dbReference>
<keyword evidence="2" id="KW-1185">Reference proteome</keyword>
<organism evidence="1 2">
    <name type="scientific">Mesorhizobium shangrilense</name>
    <dbReference type="NCBI Taxonomy" id="460060"/>
    <lineage>
        <taxon>Bacteria</taxon>
        <taxon>Pseudomonadati</taxon>
        <taxon>Pseudomonadota</taxon>
        <taxon>Alphaproteobacteria</taxon>
        <taxon>Hyphomicrobiales</taxon>
        <taxon>Phyllobacteriaceae</taxon>
        <taxon>Mesorhizobium</taxon>
    </lineage>
</organism>
<reference evidence="1 2" key="1">
    <citation type="submission" date="2024-06" db="EMBL/GenBank/DDBJ databases">
        <authorList>
            <person name="Kim D.-U."/>
        </authorList>
    </citation>
    <scope>NUCLEOTIDE SEQUENCE [LARGE SCALE GENOMIC DNA]</scope>
    <source>
        <strain evidence="1 2">KACC15460</strain>
    </source>
</reference>
<evidence type="ECO:0000313" key="1">
    <source>
        <dbReference type="EMBL" id="MET2827351.1"/>
    </source>
</evidence>
<dbReference type="EMBL" id="JBEWSZ010000001">
    <property type="protein sequence ID" value="MET2827351.1"/>
    <property type="molecule type" value="Genomic_DNA"/>
</dbReference>